<name>A0A0P0UQJ2_9GAMM</name>
<evidence type="ECO:0000256" key="1">
    <source>
        <dbReference type="ARBA" id="ARBA00006211"/>
    </source>
</evidence>
<evidence type="ECO:0000256" key="5">
    <source>
        <dbReference type="ARBA" id="ARBA00022801"/>
    </source>
</evidence>
<dbReference type="NCBIfam" id="TIGR00073">
    <property type="entry name" value="hypB"/>
    <property type="match status" value="1"/>
</dbReference>
<keyword evidence="2" id="KW-0533">Nickel</keyword>
<dbReference type="OrthoDB" id="9802035at2"/>
<evidence type="ECO:0000256" key="9">
    <source>
        <dbReference type="SAM" id="MobiDB-lite"/>
    </source>
</evidence>
<keyword evidence="6" id="KW-0862">Zinc</keyword>
<keyword evidence="5" id="KW-0378">Hydrolase</keyword>
<dbReference type="PANTHER" id="PTHR30134:SF2">
    <property type="entry name" value="HYDROGENASE MATURATION FACTOR HYPB"/>
    <property type="match status" value="1"/>
</dbReference>
<evidence type="ECO:0000256" key="6">
    <source>
        <dbReference type="ARBA" id="ARBA00022833"/>
    </source>
</evidence>
<comment type="similarity">
    <text evidence="1">Belongs to the SIMIBI class G3E GTPase family. HypB/HupM subfamily.</text>
</comment>
<dbReference type="NCBIfam" id="NF007775">
    <property type="entry name" value="PRK10463.1"/>
    <property type="match status" value="1"/>
</dbReference>
<feature type="region of interest" description="Disordered" evidence="9">
    <location>
        <begin position="9"/>
        <end position="54"/>
    </location>
</feature>
<dbReference type="STRING" id="1303921.BSEPE_0221"/>
<evidence type="ECO:0000313" key="11">
    <source>
        <dbReference type="EMBL" id="BAS67241.1"/>
    </source>
</evidence>
<keyword evidence="3" id="KW-0479">Metal-binding</keyword>
<evidence type="ECO:0000256" key="2">
    <source>
        <dbReference type="ARBA" id="ARBA00022596"/>
    </source>
</evidence>
<dbReference type="Gene3D" id="3.40.50.300">
    <property type="entry name" value="P-loop containing nucleotide triphosphate hydrolases"/>
    <property type="match status" value="1"/>
</dbReference>
<dbReference type="SUPFAM" id="SSF52540">
    <property type="entry name" value="P-loop containing nucleoside triphosphate hydrolases"/>
    <property type="match status" value="1"/>
</dbReference>
<dbReference type="InterPro" id="IPR003495">
    <property type="entry name" value="CobW/HypB/UreG_nucleotide-bd"/>
</dbReference>
<evidence type="ECO:0000313" key="12">
    <source>
        <dbReference type="Proteomes" id="UP000067399"/>
    </source>
</evidence>
<keyword evidence="7" id="KW-0342">GTP-binding</keyword>
<dbReference type="EMBL" id="AP013042">
    <property type="protein sequence ID" value="BAS67241.1"/>
    <property type="molecule type" value="Genomic_DNA"/>
</dbReference>
<dbReference type="InterPro" id="IPR027417">
    <property type="entry name" value="P-loop_NTPase"/>
</dbReference>
<evidence type="ECO:0000256" key="8">
    <source>
        <dbReference type="ARBA" id="ARBA00035238"/>
    </source>
</evidence>
<dbReference type="GO" id="GO:0005525">
    <property type="term" value="F:GTP binding"/>
    <property type="evidence" value="ECO:0007669"/>
    <property type="project" value="UniProtKB-KW"/>
</dbReference>
<evidence type="ECO:0000256" key="3">
    <source>
        <dbReference type="ARBA" id="ARBA00022723"/>
    </source>
</evidence>
<dbReference type="Pfam" id="PF02492">
    <property type="entry name" value="cobW"/>
    <property type="match status" value="1"/>
</dbReference>
<reference evidence="11 12" key="1">
    <citation type="journal article" date="2000" name="Mar. Ecol. Prog. Ser.">
        <title>Phylogenetic characterization of endosymbionts in three hydrothermal vent mussels: influence on host distributions.</title>
        <authorList>
            <person name="Fujiwara Y."/>
            <person name="Takai K."/>
            <person name="Uematsu K."/>
            <person name="Tsuchida S."/>
            <person name="Hunt J.C."/>
            <person name="Hashimoto J."/>
        </authorList>
    </citation>
    <scope>NUCLEOTIDE SEQUENCE [LARGE SCALE GENOMIC DNA]</scope>
    <source>
        <strain evidence="11 12">Myojin Knoll</strain>
    </source>
</reference>
<feature type="domain" description="CobW/HypB/UreG nucleotide-binding" evidence="10">
    <location>
        <begin position="100"/>
        <end position="259"/>
    </location>
</feature>
<organism evidence="11 12">
    <name type="scientific">endosymbiont of Bathymodiolus septemdierum str. Myojin knoll</name>
    <dbReference type="NCBI Taxonomy" id="1303921"/>
    <lineage>
        <taxon>Bacteria</taxon>
        <taxon>Pseudomonadati</taxon>
        <taxon>Pseudomonadota</taxon>
        <taxon>Gammaproteobacteria</taxon>
        <taxon>sulfur-oxidizing symbionts</taxon>
    </lineage>
</organism>
<dbReference type="Proteomes" id="UP000067399">
    <property type="component" value="Chromosome"/>
</dbReference>
<dbReference type="GO" id="GO:0003924">
    <property type="term" value="F:GTPase activity"/>
    <property type="evidence" value="ECO:0007669"/>
    <property type="project" value="InterPro"/>
</dbReference>
<dbReference type="CDD" id="cd05390">
    <property type="entry name" value="HypB"/>
    <property type="match status" value="1"/>
</dbReference>
<evidence type="ECO:0000259" key="10">
    <source>
        <dbReference type="Pfam" id="PF02492"/>
    </source>
</evidence>
<dbReference type="GO" id="GO:0008270">
    <property type="term" value="F:zinc ion binding"/>
    <property type="evidence" value="ECO:0007669"/>
    <property type="project" value="TreeGrafter"/>
</dbReference>
<reference evidence="11 12" key="2">
    <citation type="journal article" date="2016" name="ISME J.">
        <title>Heterogeneous composition of key metabolic gene clusters in a vent mussel symbiont population.</title>
        <authorList>
            <person name="Ikuta T."/>
            <person name="Takaki Y."/>
            <person name="Nagai Y."/>
            <person name="Shimamura S."/>
            <person name="Tsuda M."/>
            <person name="Kawagucci S."/>
            <person name="Aoki Y."/>
            <person name="Inoue K."/>
            <person name="Teruya M."/>
            <person name="Satou K."/>
            <person name="Teruya K."/>
            <person name="Shimoji M."/>
            <person name="Tamotsu H."/>
            <person name="Hirano T."/>
            <person name="Maruyama T."/>
            <person name="Yoshida T."/>
        </authorList>
    </citation>
    <scope>NUCLEOTIDE SEQUENCE [LARGE SCALE GENOMIC DNA]</scope>
    <source>
        <strain evidence="11 12">Myojin Knoll</strain>
    </source>
</reference>
<sequence length="296" mass="32768">MCTVCGCNETEEEHGHSHEHSHGHGHSHEHSHGHEHSHEHEHEHSHSQQQHYGKGAAGLHIAGMSQEKIVQVELDILSKNNNYANENRAFFLKKGILALNLVSSPGSGKTSILETSLINLKDEINLKVIEGDQQTTQDADRINKTGVQALQVNTGKGCHLDAHMIGHAFDELNIEPDSLLFIENVGNLVCPAAFDLGEYCKVAILSVTEGEDKPLKYPDMFAAADLMLLNKIDLLPHLNFDVQKCIDYARQVNPKIQILQVSATSGEGMDKWYNWLKAQMASIAALKEPLKSDDNL</sequence>
<dbReference type="RefSeq" id="WP_066042846.1">
    <property type="nucleotide sequence ID" value="NZ_AP013042.1"/>
</dbReference>
<keyword evidence="12" id="KW-1185">Reference proteome</keyword>
<gene>
    <name evidence="11" type="primary">hypB</name>
    <name evidence="11" type="ORF">BSEPE_0221</name>
</gene>
<dbReference type="AlphaFoldDB" id="A0A0P0UQJ2"/>
<accession>A0A0P0UQJ2</accession>
<protein>
    <recommendedName>
        <fullName evidence="8">Hydrogenase maturation factor HypB</fullName>
    </recommendedName>
</protein>
<dbReference type="KEGG" id="ebh:BSEPE_0221"/>
<dbReference type="InterPro" id="IPR004392">
    <property type="entry name" value="Hyd_mat_HypB"/>
</dbReference>
<keyword evidence="4" id="KW-0547">Nucleotide-binding</keyword>
<evidence type="ECO:0000256" key="4">
    <source>
        <dbReference type="ARBA" id="ARBA00022741"/>
    </source>
</evidence>
<evidence type="ECO:0000256" key="7">
    <source>
        <dbReference type="ARBA" id="ARBA00023134"/>
    </source>
</evidence>
<dbReference type="GO" id="GO:0016151">
    <property type="term" value="F:nickel cation binding"/>
    <property type="evidence" value="ECO:0007669"/>
    <property type="project" value="InterPro"/>
</dbReference>
<dbReference type="GO" id="GO:0051604">
    <property type="term" value="P:protein maturation"/>
    <property type="evidence" value="ECO:0007669"/>
    <property type="project" value="InterPro"/>
</dbReference>
<feature type="compositionally biased region" description="Basic and acidic residues" evidence="9">
    <location>
        <begin position="13"/>
        <end position="46"/>
    </location>
</feature>
<dbReference type="PANTHER" id="PTHR30134">
    <property type="entry name" value="HYDROGENASE PROTEIN ASSEMBLY PROTEIN, NICKEL CHAPERONE"/>
    <property type="match status" value="1"/>
</dbReference>
<proteinExistence type="inferred from homology"/>